<comment type="caution">
    <text evidence="1">The sequence shown here is derived from an EMBL/GenBank/DDBJ whole genome shotgun (WGS) entry which is preliminary data.</text>
</comment>
<proteinExistence type="predicted"/>
<organism evidence="1 2">
    <name type="scientific">Cetraspora pellucida</name>
    <dbReference type="NCBI Taxonomy" id="1433469"/>
    <lineage>
        <taxon>Eukaryota</taxon>
        <taxon>Fungi</taxon>
        <taxon>Fungi incertae sedis</taxon>
        <taxon>Mucoromycota</taxon>
        <taxon>Glomeromycotina</taxon>
        <taxon>Glomeromycetes</taxon>
        <taxon>Diversisporales</taxon>
        <taxon>Gigasporaceae</taxon>
        <taxon>Cetraspora</taxon>
    </lineage>
</organism>
<dbReference type="Proteomes" id="UP000789366">
    <property type="component" value="Unassembled WGS sequence"/>
</dbReference>
<evidence type="ECO:0000313" key="1">
    <source>
        <dbReference type="EMBL" id="CAG8602188.1"/>
    </source>
</evidence>
<protein>
    <submittedName>
        <fullName evidence="1">17908_t:CDS:1</fullName>
    </submittedName>
</protein>
<reference evidence="1" key="1">
    <citation type="submission" date="2021-06" db="EMBL/GenBank/DDBJ databases">
        <authorList>
            <person name="Kallberg Y."/>
            <person name="Tangrot J."/>
            <person name="Rosling A."/>
        </authorList>
    </citation>
    <scope>NUCLEOTIDE SEQUENCE</scope>
    <source>
        <strain evidence="1">28 12/20/2015</strain>
    </source>
</reference>
<name>A0ACA9MMS3_9GLOM</name>
<gene>
    <name evidence="1" type="ORF">SPELUC_LOCUS7169</name>
</gene>
<keyword evidence="2" id="KW-1185">Reference proteome</keyword>
<dbReference type="EMBL" id="CAJVPW010009189">
    <property type="protein sequence ID" value="CAG8602188.1"/>
    <property type="molecule type" value="Genomic_DNA"/>
</dbReference>
<evidence type="ECO:0000313" key="2">
    <source>
        <dbReference type="Proteomes" id="UP000789366"/>
    </source>
</evidence>
<sequence>MRYFGGTGRIRTDEITDLHNSNKENLSSKIEELRRIINRKLGSCNARIELLREFGDFMKEKIDKEMEETNKLIKEVEELNKQLTGKSPEDNQKK</sequence>
<accession>A0ACA9MMS3</accession>